<dbReference type="Proteomes" id="UP000009071">
    <property type="component" value="Chromosome"/>
</dbReference>
<dbReference type="InterPro" id="IPR029063">
    <property type="entry name" value="SAM-dependent_MTases_sf"/>
</dbReference>
<dbReference type="Pfam" id="PF04055">
    <property type="entry name" value="Radical_SAM"/>
    <property type="match status" value="1"/>
</dbReference>
<dbReference type="HOGENOM" id="CLU_010059_0_0_7"/>
<evidence type="ECO:0000256" key="4">
    <source>
        <dbReference type="ARBA" id="ARBA00023004"/>
    </source>
</evidence>
<dbReference type="CDD" id="cd01335">
    <property type="entry name" value="Radical_SAM"/>
    <property type="match status" value="1"/>
</dbReference>
<dbReference type="Gene3D" id="3.20.20.70">
    <property type="entry name" value="Aldolase class I"/>
    <property type="match status" value="1"/>
</dbReference>
<dbReference type="GO" id="GO:0046872">
    <property type="term" value="F:metal ion binding"/>
    <property type="evidence" value="ECO:0007669"/>
    <property type="project" value="UniProtKB-KW"/>
</dbReference>
<dbReference type="CDD" id="cd02440">
    <property type="entry name" value="AdoMet_MTases"/>
    <property type="match status" value="1"/>
</dbReference>
<keyword evidence="2" id="KW-0949">S-adenosyl-L-methionine</keyword>
<dbReference type="InterPro" id="IPR007197">
    <property type="entry name" value="rSAM"/>
</dbReference>
<dbReference type="AlphaFoldDB" id="C4XJT2"/>
<accession>C4XJT2</accession>
<feature type="domain" description="Radical SAM core" evidence="6">
    <location>
        <begin position="94"/>
        <end position="306"/>
    </location>
</feature>
<dbReference type="SFLD" id="SFLDS00029">
    <property type="entry name" value="Radical_SAM"/>
    <property type="match status" value="1"/>
</dbReference>
<dbReference type="GO" id="GO:0051536">
    <property type="term" value="F:iron-sulfur cluster binding"/>
    <property type="evidence" value="ECO:0007669"/>
    <property type="project" value="UniProtKB-KW"/>
</dbReference>
<evidence type="ECO:0000256" key="1">
    <source>
        <dbReference type="ARBA" id="ARBA00001966"/>
    </source>
</evidence>
<dbReference type="InterPro" id="IPR025714">
    <property type="entry name" value="Methyltranfer_dom"/>
</dbReference>
<evidence type="ECO:0000313" key="8">
    <source>
        <dbReference type="Proteomes" id="UP000009071"/>
    </source>
</evidence>
<evidence type="ECO:0000256" key="3">
    <source>
        <dbReference type="ARBA" id="ARBA00022723"/>
    </source>
</evidence>
<comment type="cofactor">
    <cofactor evidence="1">
        <name>[4Fe-4S] cluster</name>
        <dbReference type="ChEBI" id="CHEBI:49883"/>
    </cofactor>
</comment>
<dbReference type="SUPFAM" id="SSF102114">
    <property type="entry name" value="Radical SAM enzymes"/>
    <property type="match status" value="1"/>
</dbReference>
<dbReference type="InterPro" id="IPR013785">
    <property type="entry name" value="Aldolase_TIM"/>
</dbReference>
<dbReference type="KEGG" id="dma:DMR_07960"/>
<dbReference type="Gene3D" id="3.40.50.150">
    <property type="entry name" value="Vaccinia Virus protein VP39"/>
    <property type="match status" value="1"/>
</dbReference>
<dbReference type="eggNOG" id="COG2226">
    <property type="taxonomic scope" value="Bacteria"/>
</dbReference>
<evidence type="ECO:0000256" key="2">
    <source>
        <dbReference type="ARBA" id="ARBA00022691"/>
    </source>
</evidence>
<dbReference type="Pfam" id="PF13847">
    <property type="entry name" value="Methyltransf_31"/>
    <property type="match status" value="1"/>
</dbReference>
<organism evidence="7 8">
    <name type="scientific">Solidesulfovibrio magneticus (strain ATCC 700980 / DSM 13731 / RS-1)</name>
    <name type="common">Desulfovibrio magneticus</name>
    <dbReference type="NCBI Taxonomy" id="573370"/>
    <lineage>
        <taxon>Bacteria</taxon>
        <taxon>Pseudomonadati</taxon>
        <taxon>Thermodesulfobacteriota</taxon>
        <taxon>Desulfovibrionia</taxon>
        <taxon>Desulfovibrionales</taxon>
        <taxon>Desulfovibrionaceae</taxon>
        <taxon>Solidesulfovibrio</taxon>
    </lineage>
</organism>
<dbReference type="PROSITE" id="PS51918">
    <property type="entry name" value="RADICAL_SAM"/>
    <property type="match status" value="1"/>
</dbReference>
<evidence type="ECO:0000259" key="6">
    <source>
        <dbReference type="PROSITE" id="PS51918"/>
    </source>
</evidence>
<dbReference type="PANTHER" id="PTHR11228:SF7">
    <property type="entry name" value="PQQA PEPTIDE CYCLASE"/>
    <property type="match status" value="1"/>
</dbReference>
<dbReference type="InterPro" id="IPR058240">
    <property type="entry name" value="rSAM_sf"/>
</dbReference>
<keyword evidence="5" id="KW-0411">Iron-sulfur</keyword>
<keyword evidence="3" id="KW-0479">Metal-binding</keyword>
<sequence>MAGPAAYRPGIRLAARETAMPFEPDRWTHIAVDDAAVYLFPQGPDWFVPNPAGQAAIERAAAGCAGSVDDALFLARLPEAVATPYAGRHEALTLSRLGELWLHVTDRCNLACRHCLFCSGPAAGAELPTAVALARVAEAAALGCRVFALTGGEPFCHPGLSDIVAAALAVPGSHVAILTNGTGFSDQSALVASWPRDRVHFQVSCDGLAPRHDALRGTGAFARLADDLARARAMGFGVTLSACPTRDNVADLPDLADLAANVGAAGLHFMWHFAAGRGRDDHRPDDDALFAAVTEAARRAEAAGVAVDNLTALAGQVFSPAGTRHDGATSGWESVAIGPDGRLYPSPALIGEAAVATPVGPGGLAAAWRHSPVLAGLRRVTCADSDDPWRFVLGGPDPDHAWRHDGRFDGEDPYLPLRRRLAGWMIAREAAGVPDGRPDRPGLRLKMGETHESCHAHGEVALAHANCLLSMAGTTSLGHIKDFYTEAAAVEKGDIVNPVRYPLELVDHIPEFFRVRGYGCGSPVADAALAPGETVMDLGCGAGVECLIAARQVGPTGRAIGVDMLPAMLGRAAKAGAATAEVLGYANAVFLQGYLEALPVADGSVDCIVSNCVLNLSTKKRRLYAEILRVLAPGGRLVFSDVATETPAPAVIRNDPTLRGECISGTLTQTDLVAILEEAGFAAVRILRRFPYRVVGGHDFYSVTVEAKKPLAAPARRRVLYRGPFRAVALASGELLPAGEVREVELHEDDPAGAFLLVLDDRGNIANPDFDAGGSSCCCGLAPNETVAALLQKTANQPALAPFNIGPPVRNNS</sequence>
<dbReference type="EMBL" id="AP010904">
    <property type="protein sequence ID" value="BAH74287.1"/>
    <property type="molecule type" value="Genomic_DNA"/>
</dbReference>
<dbReference type="GO" id="GO:0003824">
    <property type="term" value="F:catalytic activity"/>
    <property type="evidence" value="ECO:0007669"/>
    <property type="project" value="InterPro"/>
</dbReference>
<dbReference type="eggNOG" id="COG0535">
    <property type="taxonomic scope" value="Bacteria"/>
</dbReference>
<protein>
    <recommendedName>
        <fullName evidence="6">Radical SAM core domain-containing protein</fullName>
    </recommendedName>
</protein>
<dbReference type="STRING" id="573370.DMR_07960"/>
<evidence type="ECO:0000256" key="5">
    <source>
        <dbReference type="ARBA" id="ARBA00023014"/>
    </source>
</evidence>
<dbReference type="InterPro" id="IPR050377">
    <property type="entry name" value="Radical_SAM_PqqE_MftC-like"/>
</dbReference>
<gene>
    <name evidence="7" type="ordered locus">DMR_07960</name>
</gene>
<keyword evidence="8" id="KW-1185">Reference proteome</keyword>
<name>C4XJT2_SOLM1</name>
<proteinExistence type="predicted"/>
<keyword evidence="4" id="KW-0408">Iron</keyword>
<dbReference type="SFLD" id="SFLDG01067">
    <property type="entry name" value="SPASM/twitch_domain_containing"/>
    <property type="match status" value="1"/>
</dbReference>
<evidence type="ECO:0000313" key="7">
    <source>
        <dbReference type="EMBL" id="BAH74287.1"/>
    </source>
</evidence>
<dbReference type="PANTHER" id="PTHR11228">
    <property type="entry name" value="RADICAL SAM DOMAIN PROTEIN"/>
    <property type="match status" value="1"/>
</dbReference>
<reference evidence="7 8" key="1">
    <citation type="journal article" date="2009" name="Genome Res.">
        <title>Whole genome sequence of Desulfovibrio magneticus strain RS-1 revealed common gene clusters in magnetotactic bacteria.</title>
        <authorList>
            <person name="Nakazawa H."/>
            <person name="Arakaki A."/>
            <person name="Narita-Yamada S."/>
            <person name="Yashiro I."/>
            <person name="Jinno K."/>
            <person name="Aoki N."/>
            <person name="Tsuruyama A."/>
            <person name="Okamura Y."/>
            <person name="Tanikawa S."/>
            <person name="Fujita N."/>
            <person name="Takeyama H."/>
            <person name="Matsunaga T."/>
        </authorList>
    </citation>
    <scope>NUCLEOTIDE SEQUENCE [LARGE SCALE GENOMIC DNA]</scope>
    <source>
        <strain evidence="8">ATCC 700980 / DSM 13731 / RS-1</strain>
    </source>
</reference>
<dbReference type="SUPFAM" id="SSF53335">
    <property type="entry name" value="S-adenosyl-L-methionine-dependent methyltransferases"/>
    <property type="match status" value="1"/>
</dbReference>